<keyword evidence="16" id="KW-1185">Reference proteome</keyword>
<evidence type="ECO:0000256" key="7">
    <source>
        <dbReference type="ARBA" id="ARBA00022968"/>
    </source>
</evidence>
<evidence type="ECO:0000256" key="10">
    <source>
        <dbReference type="ARBA" id="ARBA00023180"/>
    </source>
</evidence>
<name>A0A1Y1WC68_9FUNG</name>
<dbReference type="GO" id="GO:0032580">
    <property type="term" value="C:Golgi cisterna membrane"/>
    <property type="evidence" value="ECO:0007669"/>
    <property type="project" value="UniProtKB-SubCell"/>
</dbReference>
<dbReference type="AlphaFoldDB" id="A0A1Y1WC68"/>
<dbReference type="EMBL" id="MCFG01000406">
    <property type="protein sequence ID" value="ORX71032.1"/>
    <property type="molecule type" value="Genomic_DNA"/>
</dbReference>
<reference evidence="15 16" key="1">
    <citation type="submission" date="2016-08" db="EMBL/GenBank/DDBJ databases">
        <title>A Parts List for Fungal Cellulosomes Revealed by Comparative Genomics.</title>
        <authorList>
            <consortium name="DOE Joint Genome Institute"/>
            <person name="Haitjema C.H."/>
            <person name="Gilmore S.P."/>
            <person name="Henske J.K."/>
            <person name="Solomon K.V."/>
            <person name="De Groot R."/>
            <person name="Kuo A."/>
            <person name="Mondo S.J."/>
            <person name="Salamov A.A."/>
            <person name="Labutti K."/>
            <person name="Zhao Z."/>
            <person name="Chiniquy J."/>
            <person name="Barry K."/>
            <person name="Brewer H.M."/>
            <person name="Purvine S.O."/>
            <person name="Wright A.T."/>
            <person name="Boxma B."/>
            <person name="Van Alen T."/>
            <person name="Hackstein J.H."/>
            <person name="Baker S.E."/>
            <person name="Grigoriev I.V."/>
            <person name="O'Malley M.A."/>
        </authorList>
    </citation>
    <scope>NUCLEOTIDE SEQUENCE [LARGE SCALE GENOMIC DNA]</scope>
    <source>
        <strain evidence="15 16">S4</strain>
    </source>
</reference>
<dbReference type="FunFam" id="3.40.50.11660:FF:000002">
    <property type="entry name" value="Alpha-(1,3)-fucosyltransferase"/>
    <property type="match status" value="1"/>
</dbReference>
<evidence type="ECO:0000256" key="8">
    <source>
        <dbReference type="ARBA" id="ARBA00022989"/>
    </source>
</evidence>
<comment type="pathway">
    <text evidence="2">Protein modification; protein glycosylation.</text>
</comment>
<dbReference type="STRING" id="1754192.A0A1Y1WC68"/>
<keyword evidence="7" id="KW-0735">Signal-anchor</keyword>
<dbReference type="PANTHER" id="PTHR11929:SF220">
    <property type="entry name" value="FUCOSYLTRANSFERASE"/>
    <property type="match status" value="1"/>
</dbReference>
<accession>A0A1Y1WC68</accession>
<dbReference type="Proteomes" id="UP000193944">
    <property type="component" value="Unassembled WGS sequence"/>
</dbReference>
<keyword evidence="8" id="KW-1133">Transmembrane helix</keyword>
<dbReference type="EMBL" id="MCFG01000738">
    <property type="protein sequence ID" value="ORX50250.1"/>
    <property type="molecule type" value="Genomic_DNA"/>
</dbReference>
<evidence type="ECO:0000256" key="4">
    <source>
        <dbReference type="ARBA" id="ARBA00022676"/>
    </source>
</evidence>
<dbReference type="Gene3D" id="3.40.50.11660">
    <property type="entry name" value="Glycosyl transferase family 10, C-terminal domain"/>
    <property type="match status" value="1"/>
</dbReference>
<dbReference type="EC" id="2.4.1.-" evidence="12"/>
<dbReference type="SUPFAM" id="SSF53756">
    <property type="entry name" value="UDP-Glycosyltransferase/glycogen phosphorylase"/>
    <property type="match status" value="1"/>
</dbReference>
<keyword evidence="9" id="KW-0472">Membrane</keyword>
<evidence type="ECO:0000313" key="16">
    <source>
        <dbReference type="Proteomes" id="UP000193944"/>
    </source>
</evidence>
<proteinExistence type="inferred from homology"/>
<keyword evidence="5 12" id="KW-0808">Transferase</keyword>
<comment type="similarity">
    <text evidence="3 12">Belongs to the glycosyltransferase 10 family.</text>
</comment>
<keyword evidence="12" id="KW-0333">Golgi apparatus</keyword>
<gene>
    <name evidence="15" type="ORF">BCR32DRAFT_211255</name>
    <name evidence="14" type="ORF">BCR32DRAFT_214061</name>
</gene>
<evidence type="ECO:0000313" key="14">
    <source>
        <dbReference type="EMBL" id="ORX50250.1"/>
    </source>
</evidence>
<dbReference type="PANTHER" id="PTHR11929">
    <property type="entry name" value="ALPHA- 1,3 -FUCOSYLTRANSFERASE"/>
    <property type="match status" value="1"/>
</dbReference>
<dbReference type="InterPro" id="IPR055270">
    <property type="entry name" value="Glyco_tran_10_C"/>
</dbReference>
<keyword evidence="4 12" id="KW-0328">Glycosyltransferase</keyword>
<dbReference type="InterPro" id="IPR001503">
    <property type="entry name" value="Glyco_trans_10"/>
</dbReference>
<dbReference type="OrthoDB" id="2158569at2759"/>
<organism evidence="15 16">
    <name type="scientific">Anaeromyces robustus</name>
    <dbReference type="NCBI Taxonomy" id="1754192"/>
    <lineage>
        <taxon>Eukaryota</taxon>
        <taxon>Fungi</taxon>
        <taxon>Fungi incertae sedis</taxon>
        <taxon>Chytridiomycota</taxon>
        <taxon>Chytridiomycota incertae sedis</taxon>
        <taxon>Neocallimastigomycetes</taxon>
        <taxon>Neocallimastigales</taxon>
        <taxon>Neocallimastigaceae</taxon>
        <taxon>Anaeromyces</taxon>
    </lineage>
</organism>
<evidence type="ECO:0000256" key="11">
    <source>
        <dbReference type="ARBA" id="ARBA00037847"/>
    </source>
</evidence>
<keyword evidence="6 12" id="KW-0812">Transmembrane</keyword>
<evidence type="ECO:0000256" key="9">
    <source>
        <dbReference type="ARBA" id="ARBA00023136"/>
    </source>
</evidence>
<protein>
    <recommendedName>
        <fullName evidence="12">Fucosyltransferase</fullName>
        <ecNumber evidence="12">2.4.1.-</ecNumber>
    </recommendedName>
</protein>
<evidence type="ECO:0000313" key="15">
    <source>
        <dbReference type="EMBL" id="ORX71032.1"/>
    </source>
</evidence>
<dbReference type="Pfam" id="PF00852">
    <property type="entry name" value="Glyco_transf_10"/>
    <property type="match status" value="1"/>
</dbReference>
<evidence type="ECO:0000256" key="12">
    <source>
        <dbReference type="RuleBase" id="RU003832"/>
    </source>
</evidence>
<keyword evidence="10" id="KW-0325">Glycoprotein</keyword>
<comment type="caution">
    <text evidence="15">The sequence shown here is derived from an EMBL/GenBank/DDBJ whole genome shotgun (WGS) entry which is preliminary data.</text>
</comment>
<evidence type="ECO:0000256" key="1">
    <source>
        <dbReference type="ARBA" id="ARBA00004606"/>
    </source>
</evidence>
<sequence>MESTSNYKDIVKNKDYFDFFIDYRLDSDVPIPYSYSFFDFTKPALPTKEKGKNGRGLAAAFISNCFATNERLEFLEELMEYVKIDSYGMCANNKEVYPEDYKESSWDTKLSTIHKYKFTIAFENSNDRDYVTEKFFQPLEAGSVPIFYGTSNIADFAPPHSYINARDFKDAKELAEYLKFLNENDKEYESYLEWKKTGNLGENLEHLIEIRKLNSICHLLKRIKGLWKNPYLTEWNRHDVPEKERACGMC</sequence>
<dbReference type="GO" id="GO:0008417">
    <property type="term" value="F:fucosyltransferase activity"/>
    <property type="evidence" value="ECO:0007669"/>
    <property type="project" value="InterPro"/>
</dbReference>
<evidence type="ECO:0000256" key="5">
    <source>
        <dbReference type="ARBA" id="ARBA00022679"/>
    </source>
</evidence>
<comment type="subcellular location">
    <subcellularLocation>
        <location evidence="11">Endomembrane system</location>
        <topology evidence="11">Single-pass membrane protein</topology>
    </subcellularLocation>
    <subcellularLocation>
        <location evidence="12">Golgi apparatus</location>
        <location evidence="12">Golgi stack membrane</location>
        <topology evidence="12">Single-pass type II membrane protein</topology>
    </subcellularLocation>
    <subcellularLocation>
        <location evidence="1">Membrane</location>
        <topology evidence="1">Single-pass type II membrane protein</topology>
    </subcellularLocation>
</comment>
<reference evidence="15 16" key="2">
    <citation type="submission" date="2016-08" db="EMBL/GenBank/DDBJ databases">
        <title>Pervasive Adenine N6-methylation of Active Genes in Fungi.</title>
        <authorList>
            <consortium name="DOE Joint Genome Institute"/>
            <person name="Mondo S.J."/>
            <person name="Dannebaum R.O."/>
            <person name="Kuo R.C."/>
            <person name="Labutti K."/>
            <person name="Haridas S."/>
            <person name="Kuo A."/>
            <person name="Salamov A."/>
            <person name="Ahrendt S.R."/>
            <person name="Lipzen A."/>
            <person name="Sullivan W."/>
            <person name="Andreopoulos W.B."/>
            <person name="Clum A."/>
            <person name="Lindquist E."/>
            <person name="Daum C."/>
            <person name="Ramamoorthy G.K."/>
            <person name="Gryganskyi A."/>
            <person name="Culley D."/>
            <person name="Magnuson J.K."/>
            <person name="James T.Y."/>
            <person name="O'Malley M.A."/>
            <person name="Stajich J.E."/>
            <person name="Spatafora J.W."/>
            <person name="Visel A."/>
            <person name="Grigoriev I.V."/>
        </authorList>
    </citation>
    <scope>NUCLEOTIDE SEQUENCE [LARGE SCALE GENOMIC DNA]</scope>
    <source>
        <strain evidence="15 16">S4</strain>
    </source>
</reference>
<dbReference type="InterPro" id="IPR038577">
    <property type="entry name" value="GT10-like_C_sf"/>
</dbReference>
<dbReference type="UniPathway" id="UPA00378"/>
<evidence type="ECO:0000256" key="2">
    <source>
        <dbReference type="ARBA" id="ARBA00004922"/>
    </source>
</evidence>
<evidence type="ECO:0000256" key="6">
    <source>
        <dbReference type="ARBA" id="ARBA00022692"/>
    </source>
</evidence>
<evidence type="ECO:0000256" key="3">
    <source>
        <dbReference type="ARBA" id="ARBA00008919"/>
    </source>
</evidence>
<evidence type="ECO:0000259" key="13">
    <source>
        <dbReference type="Pfam" id="PF00852"/>
    </source>
</evidence>
<feature type="domain" description="Fucosyltransferase C-terminal" evidence="13">
    <location>
        <begin position="56"/>
        <end position="224"/>
    </location>
</feature>